<name>A0A022QSI2_ERYGU</name>
<sequence length="68" mass="7442">MERGSIKYLVALLCITIIFFLIGYFCCWRDYNNVLGRSPVVVNGGGGLSSSDPDNLPKLTGKDDDCPI</sequence>
<proteinExistence type="predicted"/>
<reference evidence="3 4" key="1">
    <citation type="journal article" date="2013" name="Proc. Natl. Acad. Sci. U.S.A.">
        <title>Fine-scale variation in meiotic recombination in Mimulus inferred from population shotgun sequencing.</title>
        <authorList>
            <person name="Hellsten U."/>
            <person name="Wright K.M."/>
            <person name="Jenkins J."/>
            <person name="Shu S."/>
            <person name="Yuan Y."/>
            <person name="Wessler S.R."/>
            <person name="Schmutz J."/>
            <person name="Willis J.H."/>
            <person name="Rokhsar D.S."/>
        </authorList>
    </citation>
    <scope>NUCLEOTIDE SEQUENCE [LARGE SCALE GENOMIC DNA]</scope>
    <source>
        <strain evidence="4">cv. DUN x IM62</strain>
    </source>
</reference>
<evidence type="ECO:0000313" key="3">
    <source>
        <dbReference type="EMBL" id="EYU30263.1"/>
    </source>
</evidence>
<gene>
    <name evidence="3" type="ORF">MIMGU_mgv1a025222mg</name>
</gene>
<keyword evidence="2" id="KW-0472">Membrane</keyword>
<protein>
    <submittedName>
        <fullName evidence="3">Uncharacterized protein</fullName>
    </submittedName>
</protein>
<evidence type="ECO:0000313" key="4">
    <source>
        <dbReference type="Proteomes" id="UP000030748"/>
    </source>
</evidence>
<accession>A0A022QSI2</accession>
<feature type="region of interest" description="Disordered" evidence="1">
    <location>
        <begin position="47"/>
        <end position="68"/>
    </location>
</feature>
<evidence type="ECO:0000256" key="2">
    <source>
        <dbReference type="SAM" id="Phobius"/>
    </source>
</evidence>
<dbReference type="Proteomes" id="UP000030748">
    <property type="component" value="Unassembled WGS sequence"/>
</dbReference>
<keyword evidence="2" id="KW-1133">Transmembrane helix</keyword>
<evidence type="ECO:0000256" key="1">
    <source>
        <dbReference type="SAM" id="MobiDB-lite"/>
    </source>
</evidence>
<dbReference type="EMBL" id="KI631098">
    <property type="protein sequence ID" value="EYU30263.1"/>
    <property type="molecule type" value="Genomic_DNA"/>
</dbReference>
<organism evidence="3 4">
    <name type="scientific">Erythranthe guttata</name>
    <name type="common">Yellow monkey flower</name>
    <name type="synonym">Mimulus guttatus</name>
    <dbReference type="NCBI Taxonomy" id="4155"/>
    <lineage>
        <taxon>Eukaryota</taxon>
        <taxon>Viridiplantae</taxon>
        <taxon>Streptophyta</taxon>
        <taxon>Embryophyta</taxon>
        <taxon>Tracheophyta</taxon>
        <taxon>Spermatophyta</taxon>
        <taxon>Magnoliopsida</taxon>
        <taxon>eudicotyledons</taxon>
        <taxon>Gunneridae</taxon>
        <taxon>Pentapetalae</taxon>
        <taxon>asterids</taxon>
        <taxon>lamiids</taxon>
        <taxon>Lamiales</taxon>
        <taxon>Phrymaceae</taxon>
        <taxon>Erythranthe</taxon>
    </lineage>
</organism>
<dbReference type="AlphaFoldDB" id="A0A022QSI2"/>
<keyword evidence="4" id="KW-1185">Reference proteome</keyword>
<feature type="transmembrane region" description="Helical" evidence="2">
    <location>
        <begin position="6"/>
        <end position="27"/>
    </location>
</feature>
<keyword evidence="2" id="KW-0812">Transmembrane</keyword>